<keyword evidence="7" id="KW-1185">Reference proteome</keyword>
<evidence type="ECO:0000259" key="3">
    <source>
        <dbReference type="PROSITE" id="PS51186"/>
    </source>
</evidence>
<dbReference type="Pfam" id="PF13508">
    <property type="entry name" value="Acetyltransf_7"/>
    <property type="match status" value="1"/>
</dbReference>
<evidence type="ECO:0000313" key="5">
    <source>
        <dbReference type="EMBL" id="GEQ53586.1"/>
    </source>
</evidence>
<name>A0AAN4RJ81_9ENTE</name>
<dbReference type="SUPFAM" id="SSF55729">
    <property type="entry name" value="Acyl-CoA N-acyltransferases (Nat)"/>
    <property type="match status" value="1"/>
</dbReference>
<dbReference type="PANTHER" id="PTHR43800">
    <property type="entry name" value="PEPTIDYL-LYSINE N-ACETYLTRANSFERASE YJAB"/>
    <property type="match status" value="1"/>
</dbReference>
<protein>
    <submittedName>
        <fullName evidence="5">GNAT family acetyltransferase</fullName>
    </submittedName>
</protein>
<sequence>MIRKLQKEDLTAVLSIWLKENIQAHDFISDTYWNSQSDSVKEQLPQSEVYVYIDNNDKIVGFIGLIDYYIAGFFIDSTKQSRGIGKQLLDYCKAKKAKLTLEAYQKNQRAIRFYQREGFVTKDETIDEDTGEKEFVMVWENSD</sequence>
<feature type="domain" description="N-acetyltransferase" evidence="3">
    <location>
        <begin position="1"/>
        <end position="142"/>
    </location>
</feature>
<dbReference type="PANTHER" id="PTHR43800:SF1">
    <property type="entry name" value="PEPTIDYL-LYSINE N-ACETYLTRANSFERASE YJAB"/>
    <property type="match status" value="1"/>
</dbReference>
<evidence type="ECO:0000313" key="6">
    <source>
        <dbReference type="Proteomes" id="UP000886597"/>
    </source>
</evidence>
<comment type="caution">
    <text evidence="5">The sequence shown here is derived from an EMBL/GenBank/DDBJ whole genome shotgun (WGS) entry which is preliminary data.</text>
</comment>
<gene>
    <name evidence="4" type="ORF">TK11N_04300</name>
    <name evidence="5" type="ORF">TK2N_04300</name>
</gene>
<dbReference type="Gene3D" id="3.40.630.30">
    <property type="match status" value="1"/>
</dbReference>
<dbReference type="PROSITE" id="PS51186">
    <property type="entry name" value="GNAT"/>
    <property type="match status" value="1"/>
</dbReference>
<keyword evidence="1" id="KW-0808">Transferase</keyword>
<evidence type="ECO:0000313" key="4">
    <source>
        <dbReference type="EMBL" id="GEQ48578.1"/>
    </source>
</evidence>
<dbReference type="GO" id="GO:0016747">
    <property type="term" value="F:acyltransferase activity, transferring groups other than amino-acyl groups"/>
    <property type="evidence" value="ECO:0007669"/>
    <property type="project" value="InterPro"/>
</dbReference>
<reference evidence="5" key="1">
    <citation type="submission" date="2019-08" db="EMBL/GenBank/DDBJ databases">
        <authorList>
            <person name="Ishikawa M."/>
            <person name="Suzuki T."/>
            <person name="Matsutani M."/>
        </authorList>
    </citation>
    <scope>NUCLEOTIDE SEQUENCE</scope>
    <source>
        <strain evidence="5">7C1</strain>
        <strain evidence="4">8C4</strain>
    </source>
</reference>
<organism evidence="5 6">
    <name type="scientific">Tetragenococcus koreensis</name>
    <dbReference type="NCBI Taxonomy" id="290335"/>
    <lineage>
        <taxon>Bacteria</taxon>
        <taxon>Bacillati</taxon>
        <taxon>Bacillota</taxon>
        <taxon>Bacilli</taxon>
        <taxon>Lactobacillales</taxon>
        <taxon>Enterococcaceae</taxon>
        <taxon>Tetragenococcus</taxon>
    </lineage>
</organism>
<dbReference type="AlphaFoldDB" id="A0AAN4RJ81"/>
<dbReference type="InterPro" id="IPR016181">
    <property type="entry name" value="Acyl_CoA_acyltransferase"/>
</dbReference>
<evidence type="ECO:0000313" key="7">
    <source>
        <dbReference type="Proteomes" id="UP000886607"/>
    </source>
</evidence>
<evidence type="ECO:0000256" key="1">
    <source>
        <dbReference type="ARBA" id="ARBA00022679"/>
    </source>
</evidence>
<dbReference type="EMBL" id="BKBO01000005">
    <property type="protein sequence ID" value="GEQ48578.1"/>
    <property type="molecule type" value="Genomic_DNA"/>
</dbReference>
<dbReference type="RefSeq" id="WP_202583524.1">
    <property type="nucleotide sequence ID" value="NZ_BKBO01000005.1"/>
</dbReference>
<dbReference type="Proteomes" id="UP000886597">
    <property type="component" value="Unassembled WGS sequence"/>
</dbReference>
<proteinExistence type="predicted"/>
<reference evidence="5" key="2">
    <citation type="journal article" date="2020" name="Int. Dairy J.">
        <title>Lactic acid bacterial diversity in Brie cheese focusing on salt concentration and pH of isolation medium and characterisation of halophilic and alkaliphilic lactic acid bacterial isolates.</title>
        <authorList>
            <person name="Unno R."/>
            <person name="Matsutani M."/>
            <person name="Suzuki T."/>
            <person name="Kodama K."/>
            <person name="Matsushita H."/>
            <person name="Yamasato K."/>
            <person name="Koizumi Y."/>
            <person name="Ishikawa M."/>
        </authorList>
    </citation>
    <scope>NUCLEOTIDE SEQUENCE</scope>
    <source>
        <strain evidence="5">7C1</strain>
        <strain evidence="4">8C4</strain>
    </source>
</reference>
<dbReference type="CDD" id="cd04301">
    <property type="entry name" value="NAT_SF"/>
    <property type="match status" value="1"/>
</dbReference>
<dbReference type="Proteomes" id="UP000886607">
    <property type="component" value="Unassembled WGS sequence"/>
</dbReference>
<keyword evidence="2" id="KW-0012">Acyltransferase</keyword>
<dbReference type="EMBL" id="BKBQ01000005">
    <property type="protein sequence ID" value="GEQ53586.1"/>
    <property type="molecule type" value="Genomic_DNA"/>
</dbReference>
<dbReference type="NCBIfam" id="NF007853">
    <property type="entry name" value="PRK10562.1"/>
    <property type="match status" value="1"/>
</dbReference>
<accession>A0AAN4RJ81</accession>
<evidence type="ECO:0000256" key="2">
    <source>
        <dbReference type="ARBA" id="ARBA00023315"/>
    </source>
</evidence>
<dbReference type="InterPro" id="IPR000182">
    <property type="entry name" value="GNAT_dom"/>
</dbReference>